<gene>
    <name evidence="2" type="ORF">FM121_00520</name>
</gene>
<dbReference type="PANTHER" id="PTHR43259">
    <property type="entry name" value="SPT10P"/>
    <property type="match status" value="1"/>
</dbReference>
<dbReference type="PANTHER" id="PTHR43259:SF1">
    <property type="entry name" value="N-ACETYLTRANSFERASE DOMAIN-CONTAINING PROTEIN"/>
    <property type="match status" value="1"/>
</dbReference>
<sequence length="134" mass="15950">MEIRIAVEQDITVLTKYDHHISKDELLNSIRLNRVYIGEMDGKFIGWLRFNLFWDNTPFMNMLFLLDDYRGSGFGKELVNYWEEKMKKLNHEVVMTSTASDEYAQHFYVKKGYQTVGGFNFLEAPYEIIMMKKL</sequence>
<feature type="domain" description="N-acetyltransferase" evidence="1">
    <location>
        <begin position="1"/>
        <end position="134"/>
    </location>
</feature>
<dbReference type="Gene3D" id="3.40.630.30">
    <property type="match status" value="1"/>
</dbReference>
<dbReference type="RefSeq" id="WP_086950207.1">
    <property type="nucleotide sequence ID" value="NZ_FWFD01000003.1"/>
</dbReference>
<dbReference type="GO" id="GO:0016747">
    <property type="term" value="F:acyltransferase activity, transferring groups other than amino-acyl groups"/>
    <property type="evidence" value="ECO:0007669"/>
    <property type="project" value="InterPro"/>
</dbReference>
<dbReference type="OrthoDB" id="2611698at2"/>
<dbReference type="CDD" id="cd04301">
    <property type="entry name" value="NAT_SF"/>
    <property type="match status" value="1"/>
</dbReference>
<evidence type="ECO:0000313" key="2">
    <source>
        <dbReference type="EMBL" id="SLM84542.1"/>
    </source>
</evidence>
<dbReference type="Pfam" id="PF00583">
    <property type="entry name" value="Acetyltransf_1"/>
    <property type="match status" value="1"/>
</dbReference>
<dbReference type="Proteomes" id="UP000195918">
    <property type="component" value="Unassembled WGS sequence"/>
</dbReference>
<dbReference type="InterPro" id="IPR000182">
    <property type="entry name" value="GNAT_dom"/>
</dbReference>
<reference evidence="3" key="1">
    <citation type="submission" date="2017-02" db="EMBL/GenBank/DDBJ databases">
        <authorList>
            <person name="Dridi B."/>
        </authorList>
    </citation>
    <scope>NUCLEOTIDE SEQUENCE [LARGE SCALE GENOMIC DNA]</scope>
    <source>
        <strain evidence="3">bH819</strain>
    </source>
</reference>
<dbReference type="AlphaFoldDB" id="A0A1X6WJZ4"/>
<organism evidence="2 3">
    <name type="scientific">Vagococcus fluvialis bH819</name>
    <dbReference type="NCBI Taxonomy" id="1255619"/>
    <lineage>
        <taxon>Bacteria</taxon>
        <taxon>Bacillati</taxon>
        <taxon>Bacillota</taxon>
        <taxon>Bacilli</taxon>
        <taxon>Lactobacillales</taxon>
        <taxon>Enterococcaceae</taxon>
        <taxon>Vagococcus</taxon>
    </lineage>
</organism>
<dbReference type="SUPFAM" id="SSF55729">
    <property type="entry name" value="Acyl-CoA N-acyltransferases (Nat)"/>
    <property type="match status" value="1"/>
</dbReference>
<keyword evidence="3" id="KW-1185">Reference proteome</keyword>
<proteinExistence type="predicted"/>
<evidence type="ECO:0000313" key="3">
    <source>
        <dbReference type="Proteomes" id="UP000195918"/>
    </source>
</evidence>
<dbReference type="InterPro" id="IPR052829">
    <property type="entry name" value="N-acetyltransferase_domain"/>
</dbReference>
<dbReference type="PROSITE" id="PS51186">
    <property type="entry name" value="GNAT"/>
    <property type="match status" value="1"/>
</dbReference>
<dbReference type="EMBL" id="FWFD01000003">
    <property type="protein sequence ID" value="SLM84542.1"/>
    <property type="molecule type" value="Genomic_DNA"/>
</dbReference>
<keyword evidence="2" id="KW-0808">Transferase</keyword>
<protein>
    <submittedName>
        <fullName evidence="2">Histone acetyltransferase HPA2 and related acetyltransferases</fullName>
    </submittedName>
</protein>
<name>A0A1X6WJZ4_9ENTE</name>
<accession>A0A1X6WJZ4</accession>
<evidence type="ECO:0000259" key="1">
    <source>
        <dbReference type="PROSITE" id="PS51186"/>
    </source>
</evidence>
<dbReference type="InterPro" id="IPR016181">
    <property type="entry name" value="Acyl_CoA_acyltransferase"/>
</dbReference>